<organism evidence="2 3">
    <name type="scientific">[Myrmecia] bisecta</name>
    <dbReference type="NCBI Taxonomy" id="41462"/>
    <lineage>
        <taxon>Eukaryota</taxon>
        <taxon>Viridiplantae</taxon>
        <taxon>Chlorophyta</taxon>
        <taxon>core chlorophytes</taxon>
        <taxon>Trebouxiophyceae</taxon>
        <taxon>Trebouxiales</taxon>
        <taxon>Trebouxiaceae</taxon>
        <taxon>Myrmecia</taxon>
    </lineage>
</organism>
<comment type="caution">
    <text evidence="2">The sequence shown here is derived from an EMBL/GenBank/DDBJ whole genome shotgun (WGS) entry which is preliminary data.</text>
</comment>
<evidence type="ECO:0000313" key="3">
    <source>
        <dbReference type="Proteomes" id="UP001489004"/>
    </source>
</evidence>
<keyword evidence="3" id="KW-1185">Reference proteome</keyword>
<dbReference type="Proteomes" id="UP001489004">
    <property type="component" value="Unassembled WGS sequence"/>
</dbReference>
<protein>
    <submittedName>
        <fullName evidence="2">Uncharacterized protein</fullName>
    </submittedName>
</protein>
<feature type="compositionally biased region" description="Basic residues" evidence="1">
    <location>
        <begin position="78"/>
        <end position="89"/>
    </location>
</feature>
<proteinExistence type="predicted"/>
<sequence length="326" mass="33842">MQAKLRLCRAPVDTETDLVAYVTGQLGDQKRAKFRIDRAKADIVQNGLLGEVTVSDDGCTLSTVCRGSTLGSKNSVGRPHRPAAGKRRLPNFMRAQTETGSGPPMPKKAKPAVAAAAQPSAAKKPPGKPSDAMQPKRGKPTTATPVPACAGSGGPPALEMPSLLDMMMNPSLNMYADAVAKPAVPEASVPVAHPPTTLPAISVPHTAAVQPLSALYTAEPPSHAYSAVGILTHQPTEAASVSASMAYDSGEPAMLAPAFSLPMFTAAAAEDQPVAVPKKLTLRQKLALRASQASQSSQWLKCTTVCYICLAPGQQLLCSYGTALPC</sequence>
<feature type="region of interest" description="Disordered" evidence="1">
    <location>
        <begin position="72"/>
        <end position="154"/>
    </location>
</feature>
<feature type="compositionally biased region" description="Low complexity" evidence="1">
    <location>
        <begin position="111"/>
        <end position="124"/>
    </location>
</feature>
<dbReference type="EMBL" id="JALJOR010000002">
    <property type="protein sequence ID" value="KAK9823620.1"/>
    <property type="molecule type" value="Genomic_DNA"/>
</dbReference>
<gene>
    <name evidence="2" type="ORF">WJX72_004277</name>
</gene>
<name>A0AAW1QQ65_9CHLO</name>
<evidence type="ECO:0000313" key="2">
    <source>
        <dbReference type="EMBL" id="KAK9823620.1"/>
    </source>
</evidence>
<reference evidence="2 3" key="1">
    <citation type="journal article" date="2024" name="Nat. Commun.">
        <title>Phylogenomics reveals the evolutionary origins of lichenization in chlorophyte algae.</title>
        <authorList>
            <person name="Puginier C."/>
            <person name="Libourel C."/>
            <person name="Otte J."/>
            <person name="Skaloud P."/>
            <person name="Haon M."/>
            <person name="Grisel S."/>
            <person name="Petersen M."/>
            <person name="Berrin J.G."/>
            <person name="Delaux P.M."/>
            <person name="Dal Grande F."/>
            <person name="Keller J."/>
        </authorList>
    </citation>
    <scope>NUCLEOTIDE SEQUENCE [LARGE SCALE GENOMIC DNA]</scope>
    <source>
        <strain evidence="2 3">SAG 2043</strain>
    </source>
</reference>
<evidence type="ECO:0000256" key="1">
    <source>
        <dbReference type="SAM" id="MobiDB-lite"/>
    </source>
</evidence>
<accession>A0AAW1QQ65</accession>
<dbReference type="AlphaFoldDB" id="A0AAW1QQ65"/>